<protein>
    <submittedName>
        <fullName evidence="2">Linear gramicidin synthase subunit D</fullName>
    </submittedName>
</protein>
<dbReference type="GO" id="GO:0003824">
    <property type="term" value="F:catalytic activity"/>
    <property type="evidence" value="ECO:0007669"/>
    <property type="project" value="InterPro"/>
</dbReference>
<dbReference type="SUPFAM" id="SSF52777">
    <property type="entry name" value="CoA-dependent acyltransferases"/>
    <property type="match status" value="2"/>
</dbReference>
<dbReference type="InterPro" id="IPR009081">
    <property type="entry name" value="PP-bd_ACP"/>
</dbReference>
<dbReference type="InterPro" id="IPR010071">
    <property type="entry name" value="AA_adenyl_dom"/>
</dbReference>
<accession>A0A5C6AYW2</accession>
<dbReference type="InterPro" id="IPR020845">
    <property type="entry name" value="AMP-binding_CS"/>
</dbReference>
<dbReference type="InterPro" id="IPR045851">
    <property type="entry name" value="AMP-bd_C_sf"/>
</dbReference>
<dbReference type="Gene3D" id="3.40.50.12780">
    <property type="entry name" value="N-terminal domain of ligase-like"/>
    <property type="match status" value="1"/>
</dbReference>
<dbReference type="PANTHER" id="PTHR45527">
    <property type="entry name" value="NONRIBOSOMAL PEPTIDE SYNTHETASE"/>
    <property type="match status" value="1"/>
</dbReference>
<dbReference type="Pfam" id="PF00501">
    <property type="entry name" value="AMP-binding"/>
    <property type="match status" value="1"/>
</dbReference>
<feature type="domain" description="Carrier" evidence="1">
    <location>
        <begin position="1079"/>
        <end position="1158"/>
    </location>
</feature>
<dbReference type="Gene3D" id="1.10.10.1830">
    <property type="entry name" value="Non-ribosomal peptide synthase, adenylation domain"/>
    <property type="match status" value="1"/>
</dbReference>
<dbReference type="PROSITE" id="PS00455">
    <property type="entry name" value="AMP_BINDING"/>
    <property type="match status" value="1"/>
</dbReference>
<dbReference type="InterPro" id="IPR041464">
    <property type="entry name" value="TubC_N"/>
</dbReference>
<dbReference type="GO" id="GO:0005737">
    <property type="term" value="C:cytoplasm"/>
    <property type="evidence" value="ECO:0007669"/>
    <property type="project" value="TreeGrafter"/>
</dbReference>
<dbReference type="InterPro" id="IPR044894">
    <property type="entry name" value="TubC_N_sf"/>
</dbReference>
<evidence type="ECO:0000259" key="1">
    <source>
        <dbReference type="PROSITE" id="PS50075"/>
    </source>
</evidence>
<dbReference type="PROSITE" id="PS50075">
    <property type="entry name" value="CARRIER"/>
    <property type="match status" value="1"/>
</dbReference>
<dbReference type="GO" id="GO:0043041">
    <property type="term" value="P:amino acid activation for nonribosomal peptide biosynthetic process"/>
    <property type="evidence" value="ECO:0007669"/>
    <property type="project" value="TreeGrafter"/>
</dbReference>
<evidence type="ECO:0000313" key="3">
    <source>
        <dbReference type="Proteomes" id="UP000316213"/>
    </source>
</evidence>
<dbReference type="AlphaFoldDB" id="A0A5C6AYW2"/>
<dbReference type="NCBIfam" id="TIGR01733">
    <property type="entry name" value="AA-adenyl-dom"/>
    <property type="match status" value="1"/>
</dbReference>
<dbReference type="SUPFAM" id="SSF47336">
    <property type="entry name" value="ACP-like"/>
    <property type="match status" value="1"/>
</dbReference>
<dbReference type="InterPro" id="IPR001242">
    <property type="entry name" value="Condensation_dom"/>
</dbReference>
<dbReference type="Pfam" id="PF00550">
    <property type="entry name" value="PP-binding"/>
    <property type="match status" value="1"/>
</dbReference>
<keyword evidence="3" id="KW-1185">Reference proteome</keyword>
<dbReference type="GO" id="GO:0044550">
    <property type="term" value="P:secondary metabolite biosynthetic process"/>
    <property type="evidence" value="ECO:0007669"/>
    <property type="project" value="TreeGrafter"/>
</dbReference>
<proteinExistence type="predicted"/>
<dbReference type="Pfam" id="PF00668">
    <property type="entry name" value="Condensation"/>
    <property type="match status" value="1"/>
</dbReference>
<dbReference type="Proteomes" id="UP000316213">
    <property type="component" value="Unassembled WGS sequence"/>
</dbReference>
<dbReference type="Gene3D" id="3.30.300.30">
    <property type="match status" value="1"/>
</dbReference>
<dbReference type="Gene3D" id="3.30.559.10">
    <property type="entry name" value="Chloramphenicol acetyltransferase-like domain"/>
    <property type="match status" value="1"/>
</dbReference>
<comment type="caution">
    <text evidence="2">The sequence shown here is derived from an EMBL/GenBank/DDBJ whole genome shotgun (WGS) entry which is preliminary data.</text>
</comment>
<dbReference type="CDD" id="cd05930">
    <property type="entry name" value="A_NRPS"/>
    <property type="match status" value="1"/>
</dbReference>
<dbReference type="OrthoDB" id="9778383at2"/>
<dbReference type="SUPFAM" id="SSF56801">
    <property type="entry name" value="Acetyl-CoA synthetase-like"/>
    <property type="match status" value="1"/>
</dbReference>
<gene>
    <name evidence="2" type="primary">lgrD_2</name>
    <name evidence="2" type="ORF">Pla100_02530</name>
</gene>
<dbReference type="EMBL" id="SJPM01000001">
    <property type="protein sequence ID" value="TWU03334.1"/>
    <property type="molecule type" value="Genomic_DNA"/>
</dbReference>
<dbReference type="CDD" id="cd19531">
    <property type="entry name" value="LCL_NRPS-like"/>
    <property type="match status" value="1"/>
</dbReference>
<dbReference type="InterPro" id="IPR023213">
    <property type="entry name" value="CAT-like_dom_sf"/>
</dbReference>
<dbReference type="GO" id="GO:0031177">
    <property type="term" value="F:phosphopantetheine binding"/>
    <property type="evidence" value="ECO:0007669"/>
    <property type="project" value="TreeGrafter"/>
</dbReference>
<name>A0A5C6AYW2_9BACT</name>
<dbReference type="RefSeq" id="WP_146575877.1">
    <property type="nucleotide sequence ID" value="NZ_SJPM01000001.1"/>
</dbReference>
<dbReference type="InterPro" id="IPR036736">
    <property type="entry name" value="ACP-like_sf"/>
</dbReference>
<dbReference type="InterPro" id="IPR042099">
    <property type="entry name" value="ANL_N_sf"/>
</dbReference>
<dbReference type="Gene3D" id="1.10.1200.10">
    <property type="entry name" value="ACP-like"/>
    <property type="match status" value="1"/>
</dbReference>
<dbReference type="InterPro" id="IPR000873">
    <property type="entry name" value="AMP-dep_synth/lig_dom"/>
</dbReference>
<evidence type="ECO:0000313" key="2">
    <source>
        <dbReference type="EMBL" id="TWU03334.1"/>
    </source>
</evidence>
<sequence>MNAAELYDELKRRRVELWCQGKMLRFRAPDNALDAEMMTQLRKFKKQLIEILQNEQLPKSNESRVEAATVGQQALYFLHLSAPYSPAYNVASACRVVAAVDEQSVQTAAELLVQRHESLRTTMEFQSGHLKRRIHQDAKVDFASVDARDMDTATLDQRVKTEYERPFDLETGPLLRVRWFRINENEQVLLVALHHIVFDAWSLWILQDELFQILAQVHGGQIAKLPSPQATYSDFAIHQQDWINSVEGRHDLQYWMSELAGPLPSLDLPTDYRRPARPEYRGATLRFQIPESLTADLRELSKSLRVTPFALTMAIFKVLLHRITGQDDLIVGTTTSGRTKPEFNSVIGYFVNSMAIRSNVDNELTFAEFATNVKAKVLGALKHQSYPFVSIVDKISQAALNSKDQGKVNPGFSSGRRSSGNPVFTVMFGLQKPRLCEAATLMNQTDSQVQISGFPVRPFPMDQQEGQCDLTLEMFDTDKTFVGTLKYDTDLFSPTTAKRIGDQFVHLCGEIARDPNKRLSQYDLVSPQERSELMRLCETDQPPTWDGTLIHQWVEKNANSRPEHTAWVCGDEEQTYAELNAAGDRVAGYLIDRGLRSGDLVGCCHQRGPASAAILLGILKAGCVYVPLNVDAPAVHTHCVMRSCDAKFLFTDQSEVADLATDKGTQVGWLPDLAPVLNGDRDLSSSSLDALAGRTAQATSPAYVLHTSGSTGTPKGVCVSHEAIARHIVSMVSVYEMTSDDRVLQFSNMTFDPSLEQMFSAWAVGACVVARGNELWSPETLWQVIDQHSVTIVNLPPAYFQHCDKQTADDSGLESLRLLILGGDVFPGKSVQAWQSRQVRILNAYGPTEAVITATIHEVDPAGSRGTTPIGRPRPGTRAYLLDNEGRLCPLGTAGYLHLGGSILADGYYRDPDATRARFRNDPFVESGIIYDTGDLARWNADGNLEFLGRVDQQVKLDGIRADTSEVELAINQLDQVAISCVRLNVTENTTSDGGKSADLIAWVQLTDNDPRRSTLAEHADSIEAEILSELRTTLPRYLVPRRVVVLESLPINASGKIAYAKLPMPVLNARSGVHQYVPPRNAWQTALAKIWADELGVSPVGIYDNFFDLGGASLTSLRIIARANDAGLNPRDEPLNPELLFEFQSIADLHQHLGAPELNPAHPSSCPTS</sequence>
<dbReference type="PANTHER" id="PTHR45527:SF1">
    <property type="entry name" value="FATTY ACID SYNTHASE"/>
    <property type="match status" value="1"/>
</dbReference>
<reference evidence="2 3" key="1">
    <citation type="submission" date="2019-02" db="EMBL/GenBank/DDBJ databases">
        <title>Deep-cultivation of Planctomycetes and their phenomic and genomic characterization uncovers novel biology.</title>
        <authorList>
            <person name="Wiegand S."/>
            <person name="Jogler M."/>
            <person name="Boedeker C."/>
            <person name="Pinto D."/>
            <person name="Vollmers J."/>
            <person name="Rivas-Marin E."/>
            <person name="Kohn T."/>
            <person name="Peeters S.H."/>
            <person name="Heuer A."/>
            <person name="Rast P."/>
            <person name="Oberbeckmann S."/>
            <person name="Bunk B."/>
            <person name="Jeske O."/>
            <person name="Meyerdierks A."/>
            <person name="Storesund J.E."/>
            <person name="Kallscheuer N."/>
            <person name="Luecker S."/>
            <person name="Lage O.M."/>
            <person name="Pohl T."/>
            <person name="Merkel B.J."/>
            <person name="Hornburger P."/>
            <person name="Mueller R.-W."/>
            <person name="Bruemmer F."/>
            <person name="Labrenz M."/>
            <person name="Spormann A.M."/>
            <person name="Op Den Camp H."/>
            <person name="Overmann J."/>
            <person name="Amann R."/>
            <person name="Jetten M.S.M."/>
            <person name="Mascher T."/>
            <person name="Medema M.H."/>
            <person name="Devos D.P."/>
            <person name="Kaster A.-K."/>
            <person name="Ovreas L."/>
            <person name="Rohde M."/>
            <person name="Galperin M.Y."/>
            <person name="Jogler C."/>
        </authorList>
    </citation>
    <scope>NUCLEOTIDE SEQUENCE [LARGE SCALE GENOMIC DNA]</scope>
    <source>
        <strain evidence="2 3">Pla100</strain>
    </source>
</reference>
<dbReference type="Pfam" id="PF18563">
    <property type="entry name" value="TubC_N"/>
    <property type="match status" value="1"/>
</dbReference>
<organism evidence="2 3">
    <name type="scientific">Neorhodopirellula pilleata</name>
    <dbReference type="NCBI Taxonomy" id="2714738"/>
    <lineage>
        <taxon>Bacteria</taxon>
        <taxon>Pseudomonadati</taxon>
        <taxon>Planctomycetota</taxon>
        <taxon>Planctomycetia</taxon>
        <taxon>Pirellulales</taxon>
        <taxon>Pirellulaceae</taxon>
        <taxon>Neorhodopirellula</taxon>
    </lineage>
</organism>
<dbReference type="Gene3D" id="3.30.559.30">
    <property type="entry name" value="Nonribosomal peptide synthetase, condensation domain"/>
    <property type="match status" value="1"/>
</dbReference>